<reference evidence="1 2" key="2">
    <citation type="submission" date="2018-11" db="EMBL/GenBank/DDBJ databases">
        <authorList>
            <consortium name="Pathogen Informatics"/>
        </authorList>
    </citation>
    <scope>NUCLEOTIDE SEQUENCE [LARGE SCALE GENOMIC DNA]</scope>
</reference>
<dbReference type="Proteomes" id="UP000271162">
    <property type="component" value="Unassembled WGS sequence"/>
</dbReference>
<reference evidence="3" key="1">
    <citation type="submission" date="2017-02" db="UniProtKB">
        <authorList>
            <consortium name="WormBaseParasite"/>
        </authorList>
    </citation>
    <scope>IDENTIFICATION</scope>
</reference>
<accession>A0A0N4XY97</accession>
<dbReference type="EMBL" id="UYSL01019956">
    <property type="protein sequence ID" value="VDL71630.1"/>
    <property type="molecule type" value="Genomic_DNA"/>
</dbReference>
<name>A0A0N4XY97_NIPBR</name>
<proteinExistence type="predicted"/>
<protein>
    <submittedName>
        <fullName evidence="1 3">Uncharacterized protein</fullName>
    </submittedName>
</protein>
<gene>
    <name evidence="1" type="ORF">NBR_LOCUS8041</name>
</gene>
<evidence type="ECO:0000313" key="2">
    <source>
        <dbReference type="Proteomes" id="UP000271162"/>
    </source>
</evidence>
<sequence>MRIAVPSLKRSVSDLEKKSGCGLGGSHPGSERELHLSGLTGRCASCSSPRAVKLRQSLSDSRKGLCFGGRYS</sequence>
<dbReference type="WBParaSite" id="NBR_0000804001-mRNA-1">
    <property type="protein sequence ID" value="NBR_0000804001-mRNA-1"/>
    <property type="gene ID" value="NBR_0000804001"/>
</dbReference>
<evidence type="ECO:0000313" key="1">
    <source>
        <dbReference type="EMBL" id="VDL71630.1"/>
    </source>
</evidence>
<dbReference type="AlphaFoldDB" id="A0A0N4XY97"/>
<evidence type="ECO:0000313" key="3">
    <source>
        <dbReference type="WBParaSite" id="NBR_0000804001-mRNA-1"/>
    </source>
</evidence>
<keyword evidence="2" id="KW-1185">Reference proteome</keyword>
<organism evidence="3">
    <name type="scientific">Nippostrongylus brasiliensis</name>
    <name type="common">Rat hookworm</name>
    <dbReference type="NCBI Taxonomy" id="27835"/>
    <lineage>
        <taxon>Eukaryota</taxon>
        <taxon>Metazoa</taxon>
        <taxon>Ecdysozoa</taxon>
        <taxon>Nematoda</taxon>
        <taxon>Chromadorea</taxon>
        <taxon>Rhabditida</taxon>
        <taxon>Rhabditina</taxon>
        <taxon>Rhabditomorpha</taxon>
        <taxon>Strongyloidea</taxon>
        <taxon>Heligmosomidae</taxon>
        <taxon>Nippostrongylus</taxon>
    </lineage>
</organism>